<accession>A0A940PXW0</accession>
<protein>
    <submittedName>
        <fullName evidence="1">Uncharacterized protein</fullName>
    </submittedName>
</protein>
<keyword evidence="2" id="KW-1185">Reference proteome</keyword>
<comment type="caution">
    <text evidence="1">The sequence shown here is derived from an EMBL/GenBank/DDBJ whole genome shotgun (WGS) entry which is preliminary data.</text>
</comment>
<proteinExistence type="predicted"/>
<dbReference type="EMBL" id="JAFIDA010000001">
    <property type="protein sequence ID" value="MBP1326171.1"/>
    <property type="molecule type" value="Genomic_DNA"/>
</dbReference>
<dbReference type="AlphaFoldDB" id="A0A940PXW0"/>
<reference evidence="1" key="1">
    <citation type="submission" date="2021-02" db="EMBL/GenBank/DDBJ databases">
        <title>Sequencing the genomes of 1000 actinobacteria strains.</title>
        <authorList>
            <person name="Klenk H.-P."/>
        </authorList>
    </citation>
    <scope>NUCLEOTIDE SEQUENCE</scope>
    <source>
        <strain evidence="1">DSM 22850</strain>
    </source>
</reference>
<sequence>MTSGPRWKRRDVTLARDAHVIEDSEWNGDAVAVEFRIRV</sequence>
<name>A0A940PXW0_9MICO</name>
<evidence type="ECO:0000313" key="1">
    <source>
        <dbReference type="EMBL" id="MBP1326171.1"/>
    </source>
</evidence>
<dbReference type="Proteomes" id="UP000675163">
    <property type="component" value="Unassembled WGS sequence"/>
</dbReference>
<organism evidence="1 2">
    <name type="scientific">Leucobacter exalbidus</name>
    <dbReference type="NCBI Taxonomy" id="662960"/>
    <lineage>
        <taxon>Bacteria</taxon>
        <taxon>Bacillati</taxon>
        <taxon>Actinomycetota</taxon>
        <taxon>Actinomycetes</taxon>
        <taxon>Micrococcales</taxon>
        <taxon>Microbacteriaceae</taxon>
        <taxon>Leucobacter</taxon>
    </lineage>
</organism>
<gene>
    <name evidence="1" type="ORF">JOF28_001403</name>
</gene>
<evidence type="ECO:0000313" key="2">
    <source>
        <dbReference type="Proteomes" id="UP000675163"/>
    </source>
</evidence>